<evidence type="ECO:0000259" key="3">
    <source>
        <dbReference type="Pfam" id="PF00850"/>
    </source>
</evidence>
<evidence type="ECO:0000313" key="5">
    <source>
        <dbReference type="Proteomes" id="UP001497383"/>
    </source>
</evidence>
<feature type="domain" description="Histone deacetylase" evidence="3">
    <location>
        <begin position="219"/>
        <end position="479"/>
    </location>
</feature>
<dbReference type="SUPFAM" id="SSF52768">
    <property type="entry name" value="Arginase/deacetylase"/>
    <property type="match status" value="1"/>
</dbReference>
<dbReference type="PANTHER" id="PTHR47558:SF1">
    <property type="entry name" value="HISTONE DEACETYLASE HOS3"/>
    <property type="match status" value="1"/>
</dbReference>
<dbReference type="PRINTS" id="PR01270">
    <property type="entry name" value="HDASUPER"/>
</dbReference>
<dbReference type="GeneID" id="92210231"/>
<evidence type="ECO:0000256" key="2">
    <source>
        <dbReference type="SAM" id="MobiDB-lite"/>
    </source>
</evidence>
<dbReference type="InterPro" id="IPR023801">
    <property type="entry name" value="His_deacetylse_dom"/>
</dbReference>
<protein>
    <recommendedName>
        <fullName evidence="3">Histone deacetylase domain-containing protein</fullName>
    </recommendedName>
</protein>
<feature type="domain" description="Histone deacetylase" evidence="3">
    <location>
        <begin position="532"/>
        <end position="602"/>
    </location>
</feature>
<gene>
    <name evidence="4" type="ORF">LODBEIA_P50350</name>
</gene>
<dbReference type="InterPro" id="IPR037138">
    <property type="entry name" value="His_deacetylse_dom_sf"/>
</dbReference>
<feature type="region of interest" description="Disordered" evidence="2">
    <location>
        <begin position="708"/>
        <end position="736"/>
    </location>
</feature>
<keyword evidence="5" id="KW-1185">Reference proteome</keyword>
<sequence length="736" mass="83495">MGRREHLTKHNNDSEDSLIEAFETTLSIRPSTTEYEENDISIDHTVLPNATVNYTHDLSSIVDVEELEEQEQESEQIPKFKARRRYSLLPTIQAYKKVGSPGFEEHNYSSQTVDSKYYEILKPSPLVDEKLLKYQHTFSDFIESNPHINKESPRFQFDADKTLIVLSPYSPEHAFGRKWVTKSYLATIFERPQRLLACCIGVAAAITMYPFYYKLINSTKRSSVFASHVRKIHGRNWPKKLFELCLESQDKLNKDELEVPQDWNSGDIYLTPKTINAIEGVIGTIETAVDKLFKPSSPRSSLSPSGVADSGKKNHNLAFVVIRPPGHHSHACLPSGFCLLNNVQIGIEYAFEKYGVTHAVILDIDLHHGDGSQDICWERAGFTGDYGQQEEDEIIDPKLNPRDDYGKRFATYPKVGYFSLHDVKSYPTELGYATKENIKNSSTCIMDHDLNIWNVHLQPWANEEEFYKHYSTKYVAILNRANQFLNNSKKQYEQEIQAYQAELGKYTKLMSRPNLSGADAQKLEKPTPPPPFTPLIAISAGFDASEYENPQMQRHGINVPTSFYASFTRDVVKLAKLQTNGKVISFLEGGYSDGALSTGIFSHLIGLNNDDDLQWNHTWGSEQVVKELVKGCKKNWVPYKQPKSDITIWANEVIKLGRSMMPNAILPANHIYRDSQSNEEQAKVVNRMIKGLMDNDGGVGIIESPKVKKDSVGSSGGGNDEKVEKIRHTRSYYKRV</sequence>
<name>A0ABP0ZRM4_9ASCO</name>
<keyword evidence="1" id="KW-0175">Coiled coil</keyword>
<feature type="coiled-coil region" evidence="1">
    <location>
        <begin position="475"/>
        <end position="509"/>
    </location>
</feature>
<proteinExistence type="predicted"/>
<accession>A0ABP0ZRM4</accession>
<dbReference type="InterPro" id="IPR023696">
    <property type="entry name" value="Ureohydrolase_dom_sf"/>
</dbReference>
<dbReference type="Pfam" id="PF00850">
    <property type="entry name" value="Hist_deacetyl"/>
    <property type="match status" value="2"/>
</dbReference>
<reference evidence="4 5" key="1">
    <citation type="submission" date="2024-03" db="EMBL/GenBank/DDBJ databases">
        <authorList>
            <person name="Brejova B."/>
        </authorList>
    </citation>
    <scope>NUCLEOTIDE SEQUENCE [LARGE SCALE GENOMIC DNA]</scope>
    <source>
        <strain evidence="4 5">CBS 14171</strain>
    </source>
</reference>
<organism evidence="4 5">
    <name type="scientific">Lodderomyces beijingensis</name>
    <dbReference type="NCBI Taxonomy" id="1775926"/>
    <lineage>
        <taxon>Eukaryota</taxon>
        <taxon>Fungi</taxon>
        <taxon>Dikarya</taxon>
        <taxon>Ascomycota</taxon>
        <taxon>Saccharomycotina</taxon>
        <taxon>Pichiomycetes</taxon>
        <taxon>Debaryomycetaceae</taxon>
        <taxon>Candida/Lodderomyces clade</taxon>
        <taxon>Lodderomyces</taxon>
    </lineage>
</organism>
<dbReference type="RefSeq" id="XP_066831973.1">
    <property type="nucleotide sequence ID" value="XM_066975323.1"/>
</dbReference>
<dbReference type="Gene3D" id="3.40.800.20">
    <property type="entry name" value="Histone deacetylase domain"/>
    <property type="match status" value="1"/>
</dbReference>
<evidence type="ECO:0000313" key="4">
    <source>
        <dbReference type="EMBL" id="CAK9441166.1"/>
    </source>
</evidence>
<dbReference type="InterPro" id="IPR053244">
    <property type="entry name" value="HDAC_HD_type_1"/>
</dbReference>
<dbReference type="Proteomes" id="UP001497383">
    <property type="component" value="Chromosome 6"/>
</dbReference>
<dbReference type="PANTHER" id="PTHR47558">
    <property type="entry name" value="HISTONE DEACETYLASE HOS3"/>
    <property type="match status" value="1"/>
</dbReference>
<dbReference type="EMBL" id="OZ022410">
    <property type="protein sequence ID" value="CAK9441166.1"/>
    <property type="molecule type" value="Genomic_DNA"/>
</dbReference>
<dbReference type="InterPro" id="IPR000286">
    <property type="entry name" value="HDACs"/>
</dbReference>
<evidence type="ECO:0000256" key="1">
    <source>
        <dbReference type="SAM" id="Coils"/>
    </source>
</evidence>
<feature type="compositionally biased region" description="Basic residues" evidence="2">
    <location>
        <begin position="727"/>
        <end position="736"/>
    </location>
</feature>